<keyword evidence="3" id="KW-0677">Repeat</keyword>
<feature type="compositionally biased region" description="Low complexity" evidence="4">
    <location>
        <begin position="236"/>
        <end position="266"/>
    </location>
</feature>
<dbReference type="Proteomes" id="UP000815325">
    <property type="component" value="Unassembled WGS sequence"/>
</dbReference>
<comment type="caution">
    <text evidence="5">The sequence shown here is derived from an EMBL/GenBank/DDBJ whole genome shotgun (WGS) entry which is preliminary data.</text>
</comment>
<organism evidence="5 6">
    <name type="scientific">Dunaliella salina</name>
    <name type="common">Green alga</name>
    <name type="synonym">Protococcus salinus</name>
    <dbReference type="NCBI Taxonomy" id="3046"/>
    <lineage>
        <taxon>Eukaryota</taxon>
        <taxon>Viridiplantae</taxon>
        <taxon>Chlorophyta</taxon>
        <taxon>core chlorophytes</taxon>
        <taxon>Chlorophyceae</taxon>
        <taxon>CS clade</taxon>
        <taxon>Chlamydomonadales</taxon>
        <taxon>Dunaliellaceae</taxon>
        <taxon>Dunaliella</taxon>
    </lineage>
</organism>
<dbReference type="SUPFAM" id="SSF52075">
    <property type="entry name" value="Outer arm dynein light chain 1"/>
    <property type="match status" value="1"/>
</dbReference>
<dbReference type="PANTHER" id="PTHR48051:SF1">
    <property type="entry name" value="RAS SUPPRESSOR PROTEIN 1"/>
    <property type="match status" value="1"/>
</dbReference>
<dbReference type="Pfam" id="PF13855">
    <property type="entry name" value="LRR_8"/>
    <property type="match status" value="2"/>
</dbReference>
<comment type="subcellular location">
    <subcellularLocation>
        <location evidence="1">Cytoplasm</location>
        <location evidence="1">Cytoskeleton</location>
        <location evidence="1">Cilium axoneme</location>
    </subcellularLocation>
</comment>
<dbReference type="PANTHER" id="PTHR48051">
    <property type="match status" value="1"/>
</dbReference>
<dbReference type="InterPro" id="IPR001611">
    <property type="entry name" value="Leu-rich_rpt"/>
</dbReference>
<accession>A0ABQ7GH15</accession>
<evidence type="ECO:0000313" key="6">
    <source>
        <dbReference type="Proteomes" id="UP000815325"/>
    </source>
</evidence>
<sequence>MNPQVVLQLPKLSILMASCNQITSLPAGIGACSNLQAIVLQSNSIAELPSSISNLVDLKALGLASNKIHGPLPEFLGSCTTLRLLDISSNQITSLPTSMGRLQKLKTLKASNNQLPSIPHQFRDIRILQELYLEGNPFQLQGPGHEPQAFNASSTSAVKKVLDMLLPGTQVPSLAAEPLAAVQEQLPQQEQAQQHQCPQQQSPQPQQAPQQHSGQQQQLQQPNPQPPPPSPPSPLPQHQQQQQQEQQQQQQQQQQPQSRQSSQPGSSPLPPNSPLGSIGREDRDAQSLVAQIGRLSMSHEKPPSAQITPKESIVTAESAEGEAAKRQLHEQASKDHAQHADTIAQDPLRAKAASGWDNVPLTDIPRLLAAMSNPPPPPPPMDNNGGAQKRPQTMQRFRRVVDQSNMAVRLLGRVGSELGQQQQQQQQQQQPPAPLPQQQ</sequence>
<dbReference type="SMART" id="SM00364">
    <property type="entry name" value="LRR_BAC"/>
    <property type="match status" value="4"/>
</dbReference>
<evidence type="ECO:0000256" key="2">
    <source>
        <dbReference type="ARBA" id="ARBA00022614"/>
    </source>
</evidence>
<proteinExistence type="predicted"/>
<dbReference type="Gene3D" id="3.80.10.10">
    <property type="entry name" value="Ribonuclease Inhibitor"/>
    <property type="match status" value="2"/>
</dbReference>
<dbReference type="PROSITE" id="PS51450">
    <property type="entry name" value="LRR"/>
    <property type="match status" value="1"/>
</dbReference>
<reference evidence="5" key="1">
    <citation type="submission" date="2017-08" db="EMBL/GenBank/DDBJ databases">
        <authorList>
            <person name="Polle J.E."/>
            <person name="Barry K."/>
            <person name="Cushman J."/>
            <person name="Schmutz J."/>
            <person name="Tran D."/>
            <person name="Hathwaick L.T."/>
            <person name="Yim W.C."/>
            <person name="Jenkins J."/>
            <person name="Mckie-Krisberg Z.M."/>
            <person name="Prochnik S."/>
            <person name="Lindquist E."/>
            <person name="Dockter R.B."/>
            <person name="Adam C."/>
            <person name="Molina H."/>
            <person name="Bunkerborg J."/>
            <person name="Jin E."/>
            <person name="Buchheim M."/>
            <person name="Magnuson J."/>
        </authorList>
    </citation>
    <scope>NUCLEOTIDE SEQUENCE</scope>
    <source>
        <strain evidence="5">CCAP 19/18</strain>
    </source>
</reference>
<dbReference type="EMBL" id="MU069785">
    <property type="protein sequence ID" value="KAF5833894.1"/>
    <property type="molecule type" value="Genomic_DNA"/>
</dbReference>
<feature type="compositionally biased region" description="Low complexity" evidence="4">
    <location>
        <begin position="420"/>
        <end position="430"/>
    </location>
</feature>
<dbReference type="InterPro" id="IPR050216">
    <property type="entry name" value="LRR_domain-containing"/>
</dbReference>
<feature type="compositionally biased region" description="Basic and acidic residues" evidence="4">
    <location>
        <begin position="322"/>
        <end position="339"/>
    </location>
</feature>
<keyword evidence="6" id="KW-1185">Reference proteome</keyword>
<dbReference type="InterPro" id="IPR032675">
    <property type="entry name" value="LRR_dom_sf"/>
</dbReference>
<keyword evidence="2" id="KW-0433">Leucine-rich repeat</keyword>
<evidence type="ECO:0000256" key="4">
    <source>
        <dbReference type="SAM" id="MobiDB-lite"/>
    </source>
</evidence>
<name>A0ABQ7GH15_DUNSA</name>
<feature type="region of interest" description="Disordered" evidence="4">
    <location>
        <begin position="368"/>
        <end position="439"/>
    </location>
</feature>
<feature type="compositionally biased region" description="Pro residues" evidence="4">
    <location>
        <begin position="223"/>
        <end position="235"/>
    </location>
</feature>
<protein>
    <submittedName>
        <fullName evidence="5">Uncharacterized protein</fullName>
    </submittedName>
</protein>
<gene>
    <name evidence="5" type="ORF">DUNSADRAFT_9641</name>
</gene>
<feature type="compositionally biased region" description="Low complexity" evidence="4">
    <location>
        <begin position="185"/>
        <end position="222"/>
    </location>
</feature>
<evidence type="ECO:0000313" key="5">
    <source>
        <dbReference type="EMBL" id="KAF5833894.1"/>
    </source>
</evidence>
<dbReference type="InterPro" id="IPR003591">
    <property type="entry name" value="Leu-rich_rpt_typical-subtyp"/>
</dbReference>
<evidence type="ECO:0000256" key="3">
    <source>
        <dbReference type="ARBA" id="ARBA00022737"/>
    </source>
</evidence>
<evidence type="ECO:0000256" key="1">
    <source>
        <dbReference type="ARBA" id="ARBA00004430"/>
    </source>
</evidence>
<dbReference type="SMART" id="SM00369">
    <property type="entry name" value="LRR_TYP"/>
    <property type="match status" value="4"/>
</dbReference>
<feature type="region of interest" description="Disordered" evidence="4">
    <location>
        <begin position="185"/>
        <end position="347"/>
    </location>
</feature>